<protein>
    <submittedName>
        <fullName evidence="2">Methyltransferase domain-containing protein</fullName>
    </submittedName>
</protein>
<dbReference type="GO" id="GO:0032259">
    <property type="term" value="P:methylation"/>
    <property type="evidence" value="ECO:0007669"/>
    <property type="project" value="UniProtKB-KW"/>
</dbReference>
<name>A0A6N7R1W6_9GAMM</name>
<keyword evidence="2" id="KW-0489">Methyltransferase</keyword>
<dbReference type="Proteomes" id="UP000433788">
    <property type="component" value="Unassembled WGS sequence"/>
</dbReference>
<keyword evidence="2" id="KW-0808">Transferase</keyword>
<feature type="domain" description="Methyltransferase type 11" evidence="1">
    <location>
        <begin position="55"/>
        <end position="105"/>
    </location>
</feature>
<dbReference type="EMBL" id="WJPP01000005">
    <property type="protein sequence ID" value="MRH79074.1"/>
    <property type="molecule type" value="Genomic_DNA"/>
</dbReference>
<comment type="caution">
    <text evidence="2">The sequence shown here is derived from an EMBL/GenBank/DDBJ whole genome shotgun (WGS) entry which is preliminary data.</text>
</comment>
<organism evidence="2 3">
    <name type="scientific">Spiribacter salilacus</name>
    <dbReference type="NCBI Taxonomy" id="2664894"/>
    <lineage>
        <taxon>Bacteria</taxon>
        <taxon>Pseudomonadati</taxon>
        <taxon>Pseudomonadota</taxon>
        <taxon>Gammaproteobacteria</taxon>
        <taxon>Chromatiales</taxon>
        <taxon>Ectothiorhodospiraceae</taxon>
        <taxon>Spiribacter</taxon>
    </lineage>
</organism>
<accession>A0A6N7R1W6</accession>
<sequence>MVVAAPAAPYRWICLSQVKKEFRLMPAKYINLACGPVFIDKSAWANFDFVAASGVQQADLLGRLPLTDNSAQLVYSSHFLEHIPKPQVESFLRECLRVLEAGGVIRLVLPDLENMARTYLQLRDDGKHDKADFLVLEMIDQCVRRQSGGELGKYYRTLQEQTKQGVSESGENTVMIDFIRHRTGEQIGAPDQSKPAAGGAQTQFKRALRAVPRRLQRYWVQAVLQALPPAFRAQNVSLAAVGEKHHWLWDFHQLQQALEAVGFISVERRSADSSAITDFPFYPLDLDADGLPRKGAESMYIEARKPQ</sequence>
<dbReference type="SUPFAM" id="SSF53335">
    <property type="entry name" value="S-adenosyl-L-methionine-dependent methyltransferases"/>
    <property type="match status" value="1"/>
</dbReference>
<dbReference type="GO" id="GO:0008757">
    <property type="term" value="F:S-adenosylmethionine-dependent methyltransferase activity"/>
    <property type="evidence" value="ECO:0007669"/>
    <property type="project" value="InterPro"/>
</dbReference>
<dbReference type="InterPro" id="IPR029063">
    <property type="entry name" value="SAM-dependent_MTases_sf"/>
</dbReference>
<gene>
    <name evidence="2" type="ORF">GH984_10215</name>
</gene>
<evidence type="ECO:0000313" key="2">
    <source>
        <dbReference type="EMBL" id="MRH79074.1"/>
    </source>
</evidence>
<proteinExistence type="predicted"/>
<evidence type="ECO:0000259" key="1">
    <source>
        <dbReference type="Pfam" id="PF08241"/>
    </source>
</evidence>
<reference evidence="2 3" key="1">
    <citation type="submission" date="2019-11" db="EMBL/GenBank/DDBJ databases">
        <authorList>
            <person name="Zhang X.Y."/>
        </authorList>
    </citation>
    <scope>NUCLEOTIDE SEQUENCE [LARGE SCALE GENOMIC DNA]</scope>
    <source>
        <strain evidence="2 3">C176</strain>
    </source>
</reference>
<dbReference type="Pfam" id="PF08241">
    <property type="entry name" value="Methyltransf_11"/>
    <property type="match status" value="1"/>
</dbReference>
<dbReference type="AlphaFoldDB" id="A0A6N7R1W6"/>
<evidence type="ECO:0000313" key="3">
    <source>
        <dbReference type="Proteomes" id="UP000433788"/>
    </source>
</evidence>
<keyword evidence="3" id="KW-1185">Reference proteome</keyword>
<dbReference type="Gene3D" id="3.40.50.150">
    <property type="entry name" value="Vaccinia Virus protein VP39"/>
    <property type="match status" value="1"/>
</dbReference>
<dbReference type="InterPro" id="IPR013216">
    <property type="entry name" value="Methyltransf_11"/>
</dbReference>